<feature type="region of interest" description="Disordered" evidence="6">
    <location>
        <begin position="349"/>
        <end position="390"/>
    </location>
</feature>
<dbReference type="GO" id="GO:0000111">
    <property type="term" value="C:nucleotide-excision repair factor 2 complex"/>
    <property type="evidence" value="ECO:0007669"/>
    <property type="project" value="TreeGrafter"/>
</dbReference>
<dbReference type="OrthoDB" id="300780at2759"/>
<comment type="subcellular location">
    <subcellularLocation>
        <location evidence="1">Nucleus</location>
    </subcellularLocation>
</comment>
<dbReference type="Proteomes" id="UP000481861">
    <property type="component" value="Unassembled WGS sequence"/>
</dbReference>
<feature type="domain" description="Rad4 beta-hairpin" evidence="8">
    <location>
        <begin position="591"/>
        <end position="653"/>
    </location>
</feature>
<feature type="compositionally biased region" description="Acidic residues" evidence="6">
    <location>
        <begin position="1029"/>
        <end position="1045"/>
    </location>
</feature>
<dbReference type="InterPro" id="IPR042488">
    <property type="entry name" value="Rad4_BHD3_sf"/>
</dbReference>
<feature type="region of interest" description="Disordered" evidence="6">
    <location>
        <begin position="879"/>
        <end position="1045"/>
    </location>
</feature>
<feature type="compositionally biased region" description="Basic residues" evidence="6">
    <location>
        <begin position="177"/>
        <end position="186"/>
    </location>
</feature>
<evidence type="ECO:0000256" key="4">
    <source>
        <dbReference type="ARBA" id="ARBA00023204"/>
    </source>
</evidence>
<feature type="region of interest" description="Disordered" evidence="6">
    <location>
        <begin position="828"/>
        <end position="865"/>
    </location>
</feature>
<evidence type="ECO:0000256" key="2">
    <source>
        <dbReference type="ARBA" id="ARBA00009525"/>
    </source>
</evidence>
<dbReference type="Pfam" id="PF10405">
    <property type="entry name" value="BHD_3"/>
    <property type="match status" value="1"/>
</dbReference>
<comment type="similarity">
    <text evidence="2">Belongs to the XPC family.</text>
</comment>
<dbReference type="SMART" id="SM01030">
    <property type="entry name" value="BHD_1"/>
    <property type="match status" value="1"/>
</dbReference>
<dbReference type="AlphaFoldDB" id="A0A7C8MQA1"/>
<dbReference type="InterPro" id="IPR018325">
    <property type="entry name" value="Rad4/PNGase_transGLS-fold"/>
</dbReference>
<organism evidence="10 11">
    <name type="scientific">Massariosphaeria phaeospora</name>
    <dbReference type="NCBI Taxonomy" id="100035"/>
    <lineage>
        <taxon>Eukaryota</taxon>
        <taxon>Fungi</taxon>
        <taxon>Dikarya</taxon>
        <taxon>Ascomycota</taxon>
        <taxon>Pezizomycotina</taxon>
        <taxon>Dothideomycetes</taxon>
        <taxon>Pleosporomycetidae</taxon>
        <taxon>Pleosporales</taxon>
        <taxon>Pleosporales incertae sedis</taxon>
        <taxon>Massariosphaeria</taxon>
    </lineage>
</organism>
<dbReference type="SMART" id="SM01031">
    <property type="entry name" value="BHD_2"/>
    <property type="match status" value="1"/>
</dbReference>
<dbReference type="GO" id="GO:0005737">
    <property type="term" value="C:cytoplasm"/>
    <property type="evidence" value="ECO:0007669"/>
    <property type="project" value="TreeGrafter"/>
</dbReference>
<dbReference type="SMART" id="SM01032">
    <property type="entry name" value="BHD_3"/>
    <property type="match status" value="1"/>
</dbReference>
<feature type="region of interest" description="Disordered" evidence="6">
    <location>
        <begin position="1"/>
        <end position="186"/>
    </location>
</feature>
<dbReference type="InterPro" id="IPR036985">
    <property type="entry name" value="Transglutaminase-like_sf"/>
</dbReference>
<comment type="caution">
    <text evidence="10">The sequence shown here is derived from an EMBL/GenBank/DDBJ whole genome shotgun (WGS) entry which is preliminary data.</text>
</comment>
<dbReference type="Pfam" id="PF10404">
    <property type="entry name" value="BHD_2"/>
    <property type="match status" value="1"/>
</dbReference>
<feature type="domain" description="Rad4 beta-hairpin" evidence="7">
    <location>
        <begin position="531"/>
        <end position="589"/>
    </location>
</feature>
<dbReference type="SUPFAM" id="SSF54001">
    <property type="entry name" value="Cysteine proteinases"/>
    <property type="match status" value="1"/>
</dbReference>
<dbReference type="Gene3D" id="3.30.60.290">
    <property type="entry name" value="Rad4, beta-hairpin domain BHD2"/>
    <property type="match status" value="1"/>
</dbReference>
<feature type="compositionally biased region" description="Basic residues" evidence="6">
    <location>
        <begin position="612"/>
        <end position="621"/>
    </location>
</feature>
<dbReference type="InterPro" id="IPR018328">
    <property type="entry name" value="Rad4_beta-hairpin_dom3"/>
</dbReference>
<keyword evidence="5" id="KW-0539">Nucleus</keyword>
<dbReference type="InterPro" id="IPR018326">
    <property type="entry name" value="Rad4_beta-hairpin_dom1"/>
</dbReference>
<feature type="region of interest" description="Disordered" evidence="6">
    <location>
        <begin position="605"/>
        <end position="632"/>
    </location>
</feature>
<evidence type="ECO:0000313" key="11">
    <source>
        <dbReference type="Proteomes" id="UP000481861"/>
    </source>
</evidence>
<evidence type="ECO:0000256" key="6">
    <source>
        <dbReference type="SAM" id="MobiDB-lite"/>
    </source>
</evidence>
<dbReference type="Pfam" id="PF03835">
    <property type="entry name" value="Rad4"/>
    <property type="match status" value="1"/>
</dbReference>
<feature type="compositionally biased region" description="Low complexity" evidence="6">
    <location>
        <begin position="96"/>
        <end position="108"/>
    </location>
</feature>
<feature type="compositionally biased region" description="Low complexity" evidence="6">
    <location>
        <begin position="373"/>
        <end position="388"/>
    </location>
</feature>
<dbReference type="InterPro" id="IPR018327">
    <property type="entry name" value="BHD_2"/>
</dbReference>
<dbReference type="GO" id="GO:0003684">
    <property type="term" value="F:damaged DNA binding"/>
    <property type="evidence" value="ECO:0007669"/>
    <property type="project" value="InterPro"/>
</dbReference>
<dbReference type="Gene3D" id="3.90.260.10">
    <property type="entry name" value="Transglutaminase-like"/>
    <property type="match status" value="1"/>
</dbReference>
<dbReference type="PANTHER" id="PTHR12135">
    <property type="entry name" value="DNA REPAIR PROTEIN XP-C / RAD4"/>
    <property type="match status" value="1"/>
</dbReference>
<feature type="compositionally biased region" description="Acidic residues" evidence="6">
    <location>
        <begin position="893"/>
        <end position="902"/>
    </location>
</feature>
<keyword evidence="11" id="KW-1185">Reference proteome</keyword>
<evidence type="ECO:0000313" key="10">
    <source>
        <dbReference type="EMBL" id="KAF2874484.1"/>
    </source>
</evidence>
<dbReference type="InterPro" id="IPR038765">
    <property type="entry name" value="Papain-like_cys_pep_sf"/>
</dbReference>
<protein>
    <recommendedName>
        <fullName evidence="12">Rad4 transglutaminase-like domain-containing protein</fullName>
    </recommendedName>
</protein>
<evidence type="ECO:0008006" key="12">
    <source>
        <dbReference type="Google" id="ProtNLM"/>
    </source>
</evidence>
<dbReference type="GO" id="GO:0071942">
    <property type="term" value="C:XPC complex"/>
    <property type="evidence" value="ECO:0007669"/>
    <property type="project" value="TreeGrafter"/>
</dbReference>
<reference evidence="10 11" key="1">
    <citation type="submission" date="2020-01" db="EMBL/GenBank/DDBJ databases">
        <authorList>
            <consortium name="DOE Joint Genome Institute"/>
            <person name="Haridas S."/>
            <person name="Albert R."/>
            <person name="Binder M."/>
            <person name="Bloem J."/>
            <person name="Labutti K."/>
            <person name="Salamov A."/>
            <person name="Andreopoulos B."/>
            <person name="Baker S.E."/>
            <person name="Barry K."/>
            <person name="Bills G."/>
            <person name="Bluhm B.H."/>
            <person name="Cannon C."/>
            <person name="Castanera R."/>
            <person name="Culley D.E."/>
            <person name="Daum C."/>
            <person name="Ezra D."/>
            <person name="Gonzalez J.B."/>
            <person name="Henrissat B."/>
            <person name="Kuo A."/>
            <person name="Liang C."/>
            <person name="Lipzen A."/>
            <person name="Lutzoni F."/>
            <person name="Magnuson J."/>
            <person name="Mondo S."/>
            <person name="Nolan M."/>
            <person name="Ohm R."/>
            <person name="Pangilinan J."/>
            <person name="Park H.-J.H."/>
            <person name="Ramirez L."/>
            <person name="Alfaro M."/>
            <person name="Sun H."/>
            <person name="Tritt A."/>
            <person name="Yoshinaga Y."/>
            <person name="Zwiers L.-H.L."/>
            <person name="Turgeon B.G."/>
            <person name="Goodwin S.B."/>
            <person name="Spatafora J.W."/>
            <person name="Crous P.W."/>
            <person name="Grigoriev I.V."/>
        </authorList>
    </citation>
    <scope>NUCLEOTIDE SEQUENCE [LARGE SCALE GENOMIC DNA]</scope>
    <source>
        <strain evidence="10 11">CBS 611.86</strain>
    </source>
</reference>
<feature type="domain" description="Rad4 beta-hairpin" evidence="9">
    <location>
        <begin position="660"/>
        <end position="734"/>
    </location>
</feature>
<dbReference type="PANTHER" id="PTHR12135:SF0">
    <property type="entry name" value="DNA REPAIR PROTEIN COMPLEMENTING XP-C CELLS"/>
    <property type="match status" value="1"/>
</dbReference>
<evidence type="ECO:0000256" key="3">
    <source>
        <dbReference type="ARBA" id="ARBA00022763"/>
    </source>
</evidence>
<feature type="compositionally biased region" description="Low complexity" evidence="6">
    <location>
        <begin position="1010"/>
        <end position="1028"/>
    </location>
</feature>
<keyword evidence="3" id="KW-0227">DNA damage</keyword>
<evidence type="ECO:0000256" key="5">
    <source>
        <dbReference type="ARBA" id="ARBA00023242"/>
    </source>
</evidence>
<accession>A0A7C8MQA1</accession>
<dbReference type="Pfam" id="PF10403">
    <property type="entry name" value="BHD_1"/>
    <property type="match status" value="1"/>
</dbReference>
<evidence type="ECO:0000259" key="8">
    <source>
        <dbReference type="SMART" id="SM01031"/>
    </source>
</evidence>
<proteinExistence type="inferred from homology"/>
<feature type="compositionally biased region" description="Acidic residues" evidence="6">
    <location>
        <begin position="125"/>
        <end position="140"/>
    </location>
</feature>
<dbReference type="GO" id="GO:0006298">
    <property type="term" value="P:mismatch repair"/>
    <property type="evidence" value="ECO:0007669"/>
    <property type="project" value="TreeGrafter"/>
</dbReference>
<sequence>MAGGTARLRKSAGESAPRRSTRRGKVSQDDSPVPDVFHDLLYEEQASKAAGPDEDRKLLKKRKTARSTGRRDSSPAVFAEKPAHPPIHPQVRAHPLDAPQAAGALPPQLHHEDSTSSRTRQTIIDSDESDDSDMEWEDALGDGSDSEHQDGAGDAVPDIGDISITIGGDGGGGGEKKNKRQVRRRAITSVDKKRRLDMHKMHILCLLYHVHRRNAWCNDWKVQGILRKLPPPKALANLVPNPEYTQFQASKRFIDGMNELKVFWSKRFSVTARGMYKPRWADADADVRPLSDFDELDTPIDRDDFRKAASSLHGSQDLGAQLFSALLRAIGVEARLVCSLQCLPFASAAQPSTPEKPTVGKNTIVLDPYNNGKSPKPKSSTSSRSKPLSRLEKVLGERHPVLNAGVAPKARKKYQSPYPVYWVEAFNASQQKWVPIDPLATFTVNAPEKLEPPLSFSSNSLVYAVAFEDDYVAKDVTRRYAKAYNAKTRKFRVETTPNGDKWWKGALKFFKRPTVLDRDQVEDAALARKEGAEGVPKNVQDFKGHPIYVLERHLRHNEVIHPRNQVGKVNVGTSMNPKMEPIYRRSDVHMVRSADKWYRLGQDVKGKEQPLKHAKPKKGRRLSVPPDMNEDDQQEEVGAGLYAPFQTEIYVPPPVTRGRVPRNAYGNLDIYVPSMIPSGGTHIRHKLASKAARIVGVDFAEAVTGFSFKGRHGTAVVQGVVVAQEYAEAVEAVLDAMEYAQEEAVNSQRSSEALRMWRRFFLGLRIAQRVNAIEIDGERGPAVNVQAEIAREDKELAEKEFAGGFFPDDRETTDTVAPVARRYEPESLQHDDVGGGFMPDEDGDGEAGGFVPDDDNDGGGFMPEEAGFGSAILAQHQLRPRRSNDFDGGGFFAEEDEDEEDGGGFIRGPSPVTAGPSSRNADPVGRAIPTEDVANLGGGFVPEDEPIPDASSSRLFEAKPEDEDDGATYTQSLVVGQEETGQRPEPSMSEPTAVPDGEASVTGAILALDGEASSPLSSSPSEAGSLPMEDPDDEDADPEWLVEVT</sequence>
<dbReference type="GO" id="GO:0003697">
    <property type="term" value="F:single-stranded DNA binding"/>
    <property type="evidence" value="ECO:0007669"/>
    <property type="project" value="TreeGrafter"/>
</dbReference>
<name>A0A7C8MQA1_9PLEO</name>
<dbReference type="Gene3D" id="2.20.20.110">
    <property type="entry name" value="Rad4, beta-hairpin domain BHD1"/>
    <property type="match status" value="1"/>
</dbReference>
<dbReference type="GO" id="GO:0006289">
    <property type="term" value="P:nucleotide-excision repair"/>
    <property type="evidence" value="ECO:0007669"/>
    <property type="project" value="InterPro"/>
</dbReference>
<dbReference type="InterPro" id="IPR004583">
    <property type="entry name" value="DNA_repair_Rad4"/>
</dbReference>
<dbReference type="Gene3D" id="3.30.70.2460">
    <property type="entry name" value="Rad4, beta-hairpin domain BHD3"/>
    <property type="match status" value="1"/>
</dbReference>
<evidence type="ECO:0000259" key="7">
    <source>
        <dbReference type="SMART" id="SM01030"/>
    </source>
</evidence>
<gene>
    <name evidence="10" type="ORF">BDV95DRAFT_566264</name>
</gene>
<evidence type="ECO:0000256" key="1">
    <source>
        <dbReference type="ARBA" id="ARBA00004123"/>
    </source>
</evidence>
<keyword evidence="4" id="KW-0234">DNA repair</keyword>
<dbReference type="EMBL" id="JAADJZ010000006">
    <property type="protein sequence ID" value="KAF2874484.1"/>
    <property type="molecule type" value="Genomic_DNA"/>
</dbReference>
<evidence type="ECO:0000259" key="9">
    <source>
        <dbReference type="SMART" id="SM01032"/>
    </source>
</evidence>